<name>A0A845GPM0_9BURK</name>
<gene>
    <name evidence="1" type="ORF">GTP90_21785</name>
</gene>
<dbReference type="EMBL" id="WWCX01000046">
    <property type="protein sequence ID" value="MYM96493.1"/>
    <property type="molecule type" value="Genomic_DNA"/>
</dbReference>
<dbReference type="Proteomes" id="UP000447355">
    <property type="component" value="Unassembled WGS sequence"/>
</dbReference>
<evidence type="ECO:0000313" key="2">
    <source>
        <dbReference type="Proteomes" id="UP000447355"/>
    </source>
</evidence>
<protein>
    <submittedName>
        <fullName evidence="1">Uncharacterized protein</fullName>
    </submittedName>
</protein>
<comment type="caution">
    <text evidence="1">The sequence shown here is derived from an EMBL/GenBank/DDBJ whole genome shotgun (WGS) entry which is preliminary data.</text>
</comment>
<dbReference type="RefSeq" id="WP_161085508.1">
    <property type="nucleotide sequence ID" value="NZ_WWCX01000046.1"/>
</dbReference>
<accession>A0A845GPM0</accession>
<proteinExistence type="predicted"/>
<organism evidence="1 2">
    <name type="scientific">Duganella vulcania</name>
    <dbReference type="NCBI Taxonomy" id="2692166"/>
    <lineage>
        <taxon>Bacteria</taxon>
        <taxon>Pseudomonadati</taxon>
        <taxon>Pseudomonadota</taxon>
        <taxon>Betaproteobacteria</taxon>
        <taxon>Burkholderiales</taxon>
        <taxon>Oxalobacteraceae</taxon>
        <taxon>Telluria group</taxon>
        <taxon>Duganella</taxon>
    </lineage>
</organism>
<dbReference type="AlphaFoldDB" id="A0A845GPM0"/>
<reference evidence="1" key="1">
    <citation type="submission" date="2019-12" db="EMBL/GenBank/DDBJ databases">
        <title>Novel species isolated from a subtropical stream in China.</title>
        <authorList>
            <person name="Lu H."/>
        </authorList>
    </citation>
    <scope>NUCLEOTIDE SEQUENCE [LARGE SCALE GENOMIC DNA]</scope>
    <source>
        <strain evidence="1">FT81W</strain>
    </source>
</reference>
<sequence>MSTSTLAACVVVLISVVIGIAVWRGKRGSKSTTVKQEAAPDEMPHLPGNFSILDQAGLVVFQGAEISTIPSGVQYLDLGNSMVQRTGRLVSEVFRGVVSLPNKSIELLFKPEIQSGLSEGTYTLMKTKAGETLADAIDASGKIVGKGRVIETGKLRQLAAGGYQLVSIIVAQSHLADIERSLAALQNAVSSVLDNLEATDRANITGSISYLMKLGQYIKQHQAPEDMPVQMKHVIEGLVLKSHIWRDKLHEDVAMLTKRIGEQSDIDSWGGTENTYKALGSHADAAIALLIRHELVMQLLAMINFIVTYVDPMGKQYSRPDGGGSVWAVRVESLSNTLNKKAEDFLSSAVFNSEEMLDHRKNDIARKAQSFRQRALEQQKNHDSSMGILTSKVNKYFSRSAEMRIALTFDANGEVQTAAMV</sequence>
<evidence type="ECO:0000313" key="1">
    <source>
        <dbReference type="EMBL" id="MYM96493.1"/>
    </source>
</evidence>